<dbReference type="SUPFAM" id="SSF54001">
    <property type="entry name" value="Cysteine proteinases"/>
    <property type="match status" value="1"/>
</dbReference>
<dbReference type="InterPro" id="IPR000064">
    <property type="entry name" value="NLP_P60_dom"/>
</dbReference>
<dbReference type="RefSeq" id="WP_161838170.1">
    <property type="nucleotide sequence ID" value="NZ_CP048000.1"/>
</dbReference>
<evidence type="ECO:0000259" key="5">
    <source>
        <dbReference type="PROSITE" id="PS51935"/>
    </source>
</evidence>
<accession>A0A6P1TNZ0</accession>
<gene>
    <name evidence="6" type="ORF">Ana3638_11635</name>
</gene>
<keyword evidence="2" id="KW-0645">Protease</keyword>
<dbReference type="Gene3D" id="2.30.30.40">
    <property type="entry name" value="SH3 Domains"/>
    <property type="match status" value="2"/>
</dbReference>
<keyword evidence="4" id="KW-0788">Thiol protease</keyword>
<dbReference type="PANTHER" id="PTHR47053">
    <property type="entry name" value="MUREIN DD-ENDOPEPTIDASE MEPH-RELATED"/>
    <property type="match status" value="1"/>
</dbReference>
<evidence type="ECO:0000256" key="2">
    <source>
        <dbReference type="ARBA" id="ARBA00022670"/>
    </source>
</evidence>
<dbReference type="KEGG" id="anr:Ana3638_11635"/>
<dbReference type="EMBL" id="CP048000">
    <property type="protein sequence ID" value="QHQ61345.1"/>
    <property type="molecule type" value="Genomic_DNA"/>
</dbReference>
<dbReference type="Proteomes" id="UP000464314">
    <property type="component" value="Chromosome"/>
</dbReference>
<dbReference type="InterPro" id="IPR051202">
    <property type="entry name" value="Peptidase_C40"/>
</dbReference>
<feature type="domain" description="NlpC/P60" evidence="5">
    <location>
        <begin position="148"/>
        <end position="270"/>
    </location>
</feature>
<evidence type="ECO:0000256" key="3">
    <source>
        <dbReference type="ARBA" id="ARBA00022801"/>
    </source>
</evidence>
<evidence type="ECO:0000256" key="1">
    <source>
        <dbReference type="ARBA" id="ARBA00007074"/>
    </source>
</evidence>
<dbReference type="AlphaFoldDB" id="A0A6P1TNZ0"/>
<keyword evidence="7" id="KW-1185">Reference proteome</keyword>
<dbReference type="GO" id="GO:0008234">
    <property type="term" value="F:cysteine-type peptidase activity"/>
    <property type="evidence" value="ECO:0007669"/>
    <property type="project" value="UniProtKB-KW"/>
</dbReference>
<evidence type="ECO:0000313" key="6">
    <source>
        <dbReference type="EMBL" id="QHQ61345.1"/>
    </source>
</evidence>
<evidence type="ECO:0000313" key="7">
    <source>
        <dbReference type="Proteomes" id="UP000464314"/>
    </source>
</evidence>
<organism evidence="6 7">
    <name type="scientific">Anaerocolumna sedimenticola</name>
    <dbReference type="NCBI Taxonomy" id="2696063"/>
    <lineage>
        <taxon>Bacteria</taxon>
        <taxon>Bacillati</taxon>
        <taxon>Bacillota</taxon>
        <taxon>Clostridia</taxon>
        <taxon>Lachnospirales</taxon>
        <taxon>Lachnospiraceae</taxon>
        <taxon>Anaerocolumna</taxon>
    </lineage>
</organism>
<evidence type="ECO:0000256" key="4">
    <source>
        <dbReference type="ARBA" id="ARBA00022807"/>
    </source>
</evidence>
<dbReference type="PROSITE" id="PS51935">
    <property type="entry name" value="NLPC_P60"/>
    <property type="match status" value="1"/>
</dbReference>
<dbReference type="GO" id="GO:0006508">
    <property type="term" value="P:proteolysis"/>
    <property type="evidence" value="ECO:0007669"/>
    <property type="project" value="UniProtKB-KW"/>
</dbReference>
<name>A0A6P1TNZ0_9FIRM</name>
<dbReference type="Gene3D" id="3.90.1720.10">
    <property type="entry name" value="endopeptidase domain like (from Nostoc punctiforme)"/>
    <property type="match status" value="1"/>
</dbReference>
<reference evidence="6 7" key="1">
    <citation type="submission" date="2020-01" db="EMBL/GenBank/DDBJ databases">
        <title>Genome analysis of Anaerocolumna sp. CBA3638.</title>
        <authorList>
            <person name="Kim J."/>
            <person name="Roh S.W."/>
        </authorList>
    </citation>
    <scope>NUCLEOTIDE SEQUENCE [LARGE SCALE GENOMIC DNA]</scope>
    <source>
        <strain evidence="6 7">CBA3638</strain>
    </source>
</reference>
<dbReference type="InterPro" id="IPR038765">
    <property type="entry name" value="Papain-like_cys_pep_sf"/>
</dbReference>
<proteinExistence type="inferred from homology"/>
<protein>
    <submittedName>
        <fullName evidence="6">Glycoside hydrolase</fullName>
    </submittedName>
</protein>
<comment type="similarity">
    <text evidence="1">Belongs to the peptidase C40 family.</text>
</comment>
<dbReference type="PANTHER" id="PTHR47053:SF1">
    <property type="entry name" value="MUREIN DD-ENDOPEPTIDASE MEPH-RELATED"/>
    <property type="match status" value="1"/>
</dbReference>
<keyword evidence="3 6" id="KW-0378">Hydrolase</keyword>
<sequence>MNYAMINHTLGFLMKEPTWESSLEDEDFYGRKVEILSWENDEWCKIRTHYNYSGYVHVSQLLFDEEKINIWDAVNKKLVVQPYADVLSVPKVQGFHQMSLTKGALVGILENANEDGWVKVLLCDGRCGYMKEKFLGSFLTSYSLDNEEKLRKNIVNTALTYMGTQYRWGGKSPLGIDCSGLCSVAYMLNGVIIYRDAAIAEGFPIHEISYERMKPADLLYFPGHIAMYIGDDKYVHSTGKNGSDGVVINSLNPRDKEYRVDLFHNLKAVGSLF</sequence>
<dbReference type="Pfam" id="PF00877">
    <property type="entry name" value="NLPC_P60"/>
    <property type="match status" value="1"/>
</dbReference>